<keyword evidence="2" id="KW-1185">Reference proteome</keyword>
<evidence type="ECO:0000313" key="1">
    <source>
        <dbReference type="EMBL" id="KAH1038822.1"/>
    </source>
</evidence>
<reference evidence="1 2" key="1">
    <citation type="journal article" date="2021" name="Plant Biotechnol. J.">
        <title>Multi-omics assisted identification of the key and species-specific regulatory components of drought-tolerant mechanisms in Gossypium stocksii.</title>
        <authorList>
            <person name="Yu D."/>
            <person name="Ke L."/>
            <person name="Zhang D."/>
            <person name="Wu Y."/>
            <person name="Sun Y."/>
            <person name="Mei J."/>
            <person name="Sun J."/>
            <person name="Sun Y."/>
        </authorList>
    </citation>
    <scope>NUCLEOTIDE SEQUENCE [LARGE SCALE GENOMIC DNA]</scope>
    <source>
        <strain evidence="2">cv. E1</strain>
        <tissue evidence="1">Leaf</tissue>
    </source>
</reference>
<organism evidence="1 2">
    <name type="scientific">Gossypium stocksii</name>
    <dbReference type="NCBI Taxonomy" id="47602"/>
    <lineage>
        <taxon>Eukaryota</taxon>
        <taxon>Viridiplantae</taxon>
        <taxon>Streptophyta</taxon>
        <taxon>Embryophyta</taxon>
        <taxon>Tracheophyta</taxon>
        <taxon>Spermatophyta</taxon>
        <taxon>Magnoliopsida</taxon>
        <taxon>eudicotyledons</taxon>
        <taxon>Gunneridae</taxon>
        <taxon>Pentapetalae</taxon>
        <taxon>rosids</taxon>
        <taxon>malvids</taxon>
        <taxon>Malvales</taxon>
        <taxon>Malvaceae</taxon>
        <taxon>Malvoideae</taxon>
        <taxon>Gossypium</taxon>
    </lineage>
</organism>
<evidence type="ECO:0000313" key="2">
    <source>
        <dbReference type="Proteomes" id="UP000828251"/>
    </source>
</evidence>
<accession>A0A9D3UDT5</accession>
<dbReference type="AlphaFoldDB" id="A0A9D3UDT5"/>
<comment type="caution">
    <text evidence="1">The sequence shown here is derived from an EMBL/GenBank/DDBJ whole genome shotgun (WGS) entry which is preliminary data.</text>
</comment>
<gene>
    <name evidence="1" type="ORF">J1N35_040565</name>
</gene>
<name>A0A9D3UDT5_9ROSI</name>
<proteinExistence type="predicted"/>
<dbReference type="Proteomes" id="UP000828251">
    <property type="component" value="Unassembled WGS sequence"/>
</dbReference>
<dbReference type="EMBL" id="JAIQCV010000012">
    <property type="protein sequence ID" value="KAH1038822.1"/>
    <property type="molecule type" value="Genomic_DNA"/>
</dbReference>
<sequence>MLLDKGFQLTGNKDADAPAFIQEVVNERGWKDVDDLISYTTYRPNLKKPNPTTFGTNLEELSEERMIRDALKIPITRARAKKMEESFIGLIQHLLAEPNPFSNYLAPVKDPGSCNLLHVMN</sequence>
<protein>
    <submittedName>
        <fullName evidence="1">Uncharacterized protein</fullName>
    </submittedName>
</protein>